<dbReference type="AlphaFoldDB" id="A0A0V8GKA5"/>
<comment type="subcellular location">
    <subcellularLocation>
        <location evidence="10">Cell membrane</location>
        <topology evidence="10">Multi-pass membrane protein</topology>
    </subcellularLocation>
    <subcellularLocation>
        <location evidence="10">Bacterial flagellum basal body</location>
    </subcellularLocation>
</comment>
<dbReference type="GO" id="GO:0006605">
    <property type="term" value="P:protein targeting"/>
    <property type="evidence" value="ECO:0007669"/>
    <property type="project" value="UniProtKB-UniRule"/>
</dbReference>
<evidence type="ECO:0000256" key="10">
    <source>
        <dbReference type="RuleBase" id="RU362071"/>
    </source>
</evidence>
<keyword evidence="8 10" id="KW-0975">Bacterial flagellum</keyword>
<protein>
    <recommendedName>
        <fullName evidence="3 9">Flagellar biosynthetic protein FliR</fullName>
    </recommendedName>
</protein>
<keyword evidence="5 10" id="KW-0812">Transmembrane</keyword>
<evidence type="ECO:0000256" key="7">
    <source>
        <dbReference type="ARBA" id="ARBA00023136"/>
    </source>
</evidence>
<comment type="function">
    <text evidence="1 10">Role in flagellar biosynthesis.</text>
</comment>
<evidence type="ECO:0000256" key="5">
    <source>
        <dbReference type="ARBA" id="ARBA00022692"/>
    </source>
</evidence>
<dbReference type="RefSeq" id="WP_023468704.1">
    <property type="nucleotide sequence ID" value="NZ_FMYN01000001.1"/>
</dbReference>
<keyword evidence="6 10" id="KW-1133">Transmembrane helix</keyword>
<feature type="transmembrane region" description="Helical" evidence="10">
    <location>
        <begin position="121"/>
        <end position="144"/>
    </location>
</feature>
<dbReference type="GO" id="GO:0005886">
    <property type="term" value="C:plasma membrane"/>
    <property type="evidence" value="ECO:0007669"/>
    <property type="project" value="UniProtKB-SubCell"/>
</dbReference>
<dbReference type="InterPro" id="IPR002010">
    <property type="entry name" value="T3SS_IM_R"/>
</dbReference>
<keyword evidence="11" id="KW-0969">Cilium</keyword>
<feature type="transmembrane region" description="Helical" evidence="10">
    <location>
        <begin position="206"/>
        <end position="228"/>
    </location>
</feature>
<keyword evidence="4 10" id="KW-1003">Cell membrane</keyword>
<dbReference type="PANTHER" id="PTHR30065">
    <property type="entry name" value="FLAGELLAR BIOSYNTHETIC PROTEIN FLIR"/>
    <property type="match status" value="1"/>
</dbReference>
<evidence type="ECO:0000256" key="1">
    <source>
        <dbReference type="ARBA" id="ARBA00002578"/>
    </source>
</evidence>
<feature type="transmembrane region" description="Helical" evidence="10">
    <location>
        <begin position="64"/>
        <end position="84"/>
    </location>
</feature>
<evidence type="ECO:0000256" key="6">
    <source>
        <dbReference type="ARBA" id="ARBA00022989"/>
    </source>
</evidence>
<evidence type="ECO:0000256" key="8">
    <source>
        <dbReference type="ARBA" id="ARBA00023143"/>
    </source>
</evidence>
<dbReference type="EMBL" id="LNQL01000001">
    <property type="protein sequence ID" value="KSU50653.1"/>
    <property type="molecule type" value="Genomic_DNA"/>
</dbReference>
<dbReference type="PRINTS" id="PR00953">
    <property type="entry name" value="TYPE3IMRPROT"/>
</dbReference>
<keyword evidence="7 10" id="KW-0472">Membrane</keyword>
<comment type="caution">
    <text evidence="11">The sequence shown here is derived from an EMBL/GenBank/DDBJ whole genome shotgun (WGS) entry which is preliminary data.</text>
</comment>
<dbReference type="InterPro" id="IPR006303">
    <property type="entry name" value="FliR"/>
</dbReference>
<dbReference type="GeneID" id="90837122"/>
<dbReference type="Pfam" id="PF01311">
    <property type="entry name" value="Bac_export_1"/>
    <property type="match status" value="1"/>
</dbReference>
<keyword evidence="11" id="KW-0966">Cell projection</keyword>
<dbReference type="OrthoDB" id="9807748at2"/>
<comment type="similarity">
    <text evidence="2 10">Belongs to the FliR/MopE/SpaR family.</text>
</comment>
<dbReference type="GO" id="GO:0044780">
    <property type="term" value="P:bacterial-type flagellum assembly"/>
    <property type="evidence" value="ECO:0007669"/>
    <property type="project" value="UniProtKB-UniRule"/>
</dbReference>
<organism evidence="11 12">
    <name type="scientific">Exiguobacterium indicum</name>
    <dbReference type="NCBI Taxonomy" id="296995"/>
    <lineage>
        <taxon>Bacteria</taxon>
        <taxon>Bacillati</taxon>
        <taxon>Bacillota</taxon>
        <taxon>Bacilli</taxon>
        <taxon>Bacillales</taxon>
        <taxon>Bacillales Family XII. Incertae Sedis</taxon>
        <taxon>Exiguobacterium</taxon>
    </lineage>
</organism>
<comment type="caution">
    <text evidence="10">Lacks conserved residue(s) required for the propagation of feature annotation.</text>
</comment>
<name>A0A0V8GKA5_9BACL</name>
<evidence type="ECO:0000256" key="2">
    <source>
        <dbReference type="ARBA" id="ARBA00009772"/>
    </source>
</evidence>
<dbReference type="Proteomes" id="UP000053797">
    <property type="component" value="Unassembled WGS sequence"/>
</dbReference>
<accession>A0A0V8GKA5</accession>
<evidence type="ECO:0000313" key="12">
    <source>
        <dbReference type="Proteomes" id="UP000053797"/>
    </source>
</evidence>
<keyword evidence="11" id="KW-0282">Flagellum</keyword>
<evidence type="ECO:0000256" key="9">
    <source>
        <dbReference type="NCBIfam" id="TIGR01400"/>
    </source>
</evidence>
<dbReference type="NCBIfam" id="TIGR01400">
    <property type="entry name" value="fliR"/>
    <property type="match status" value="1"/>
</dbReference>
<evidence type="ECO:0000256" key="3">
    <source>
        <dbReference type="ARBA" id="ARBA00021717"/>
    </source>
</evidence>
<evidence type="ECO:0000256" key="4">
    <source>
        <dbReference type="ARBA" id="ARBA00022475"/>
    </source>
</evidence>
<feature type="transmembrane region" description="Helical" evidence="10">
    <location>
        <begin position="33"/>
        <end position="52"/>
    </location>
</feature>
<evidence type="ECO:0000313" key="11">
    <source>
        <dbReference type="EMBL" id="KSU50653.1"/>
    </source>
</evidence>
<sequence length="255" mass="27234">MTLLSFLSVFLLIFGRIVGFLVAAPLFSSKQLPAQHKLALAAGLAYFASYAVKTDVRVEDFDFFFRMGTEVLVGLALGLLASFLLYAPQIAGSIIDLQMGLAMASAYDPMFGGQSPIVGRFYYMLTLLVLLASDMHLILLDGIYTSFQIFPPGSLIAVSGDAGMSLVIRVVGLAMLTALQMAMPLVVSLFLVDLALGFLAKTAPQFNIFAIGFSVKLLMGYAILFLLAGATITGIGRFVPLLQDVLADAIRLLGG</sequence>
<reference evidence="11 12" key="1">
    <citation type="journal article" date="2015" name="Int. J. Syst. Evol. Microbiol.">
        <title>Exiguobacterium enclense sp. nov., isolated from sediment.</title>
        <authorList>
            <person name="Dastager S.G."/>
            <person name="Mawlankar R."/>
            <person name="Sonalkar V.V."/>
            <person name="Thorat M.N."/>
            <person name="Mual P."/>
            <person name="Verma A."/>
            <person name="Krishnamurthi S."/>
            <person name="Tang S.K."/>
            <person name="Li W.J."/>
        </authorList>
    </citation>
    <scope>NUCLEOTIDE SEQUENCE [LARGE SCALE GENOMIC DNA]</scope>
    <source>
        <strain evidence="11 12">NIO-1109</strain>
    </source>
</reference>
<gene>
    <name evidence="11" type="ORF">AS033_04530</name>
</gene>
<proteinExistence type="inferred from homology"/>
<dbReference type="GO" id="GO:0009425">
    <property type="term" value="C:bacterial-type flagellum basal body"/>
    <property type="evidence" value="ECO:0007669"/>
    <property type="project" value="UniProtKB-SubCell"/>
</dbReference>
<dbReference type="PANTHER" id="PTHR30065:SF1">
    <property type="entry name" value="SURFACE PRESENTATION OF ANTIGENS PROTEIN SPAR"/>
    <property type="match status" value="1"/>
</dbReference>